<evidence type="ECO:0000313" key="1">
    <source>
        <dbReference type="EMBL" id="HGI42987.1"/>
    </source>
</evidence>
<reference evidence="1" key="1">
    <citation type="journal article" date="2020" name="mSystems">
        <title>Genome- and Community-Level Interaction Insights into Carbon Utilization and Element Cycling Functions of Hydrothermarchaeota in Hydrothermal Sediment.</title>
        <authorList>
            <person name="Zhou Z."/>
            <person name="Liu Y."/>
            <person name="Xu W."/>
            <person name="Pan J."/>
            <person name="Luo Z.H."/>
            <person name="Li M."/>
        </authorList>
    </citation>
    <scope>NUCLEOTIDE SEQUENCE [LARGE SCALE GENOMIC DNA]</scope>
    <source>
        <strain evidence="1">SpSt-735</strain>
    </source>
</reference>
<accession>A0A7C4FB56</accession>
<dbReference type="AlphaFoldDB" id="A0A7C4FB56"/>
<organism evidence="1">
    <name type="scientific">Thermofilum pendens</name>
    <dbReference type="NCBI Taxonomy" id="2269"/>
    <lineage>
        <taxon>Archaea</taxon>
        <taxon>Thermoproteota</taxon>
        <taxon>Thermoprotei</taxon>
        <taxon>Thermofilales</taxon>
        <taxon>Thermofilaceae</taxon>
        <taxon>Thermofilum</taxon>
    </lineage>
</organism>
<name>A0A7C4FB56_THEPE</name>
<dbReference type="InterPro" id="IPR017574">
    <property type="entry name" value="CRISPR-assoc_prot_Cas7/Csc2"/>
</dbReference>
<proteinExistence type="predicted"/>
<dbReference type="EMBL" id="DTFI01000037">
    <property type="protein sequence ID" value="HGI42987.1"/>
    <property type="molecule type" value="Genomic_DNA"/>
</dbReference>
<dbReference type="NCBIfam" id="TIGR03157">
    <property type="entry name" value="cas_Csc2"/>
    <property type="match status" value="1"/>
</dbReference>
<comment type="caution">
    <text evidence="1">The sequence shown here is derived from an EMBL/GenBank/DDBJ whole genome shotgun (WGS) entry which is preliminary data.</text>
</comment>
<gene>
    <name evidence="1" type="primary">cas7d</name>
    <name evidence="1" type="ORF">ENV17_01195</name>
</gene>
<dbReference type="Pfam" id="PF18320">
    <property type="entry name" value="Csc2"/>
    <property type="match status" value="1"/>
</dbReference>
<sequence>MGTPVLEVGKKVFGEKEVEEVAKRCVKRERPKWYNAIPKGKVANVYLVIEAQSRLIIRHEQETTDVTEIPTPYGFSVPAILNTKVQAVVRRTLLSMLHEWYDRIKETARKELLWDEEHDYGCTMRPFMKREKGGAPEEAFTGYCGKCPNCLIFGYAVQEGAGYNVKSRVEGDLYVATTPSERAVVQVTFNAVDDITKTTQMPGTETGALYTFSMIEAGTLFVGKLALKDVTMAELLLILAALARTARIGGRQTHFGRIKIHIPAILFSTHEEGGGYELALKILGKHREGAGLEEVLRELDEYVKRFGSQGVLVQDRDMGDKLRELTQEELDSVILQAWRDARVFKESLDLFVKKPEKRE</sequence>
<protein>
    <submittedName>
        <fullName evidence="1">Type I-D CRISPR-associated protein Cas7/Csc2</fullName>
    </submittedName>
</protein>